<evidence type="ECO:0000256" key="6">
    <source>
        <dbReference type="ARBA" id="ARBA00023163"/>
    </source>
</evidence>
<evidence type="ECO:0000313" key="8">
    <source>
        <dbReference type="EMBL" id="VAW75079.1"/>
    </source>
</evidence>
<feature type="domain" description="SpoVT-AbrB" evidence="7">
    <location>
        <begin position="5"/>
        <end position="51"/>
    </location>
</feature>
<dbReference type="PANTHER" id="PTHR34701">
    <property type="entry name" value="TRANSCRIPTIONAL REGULATOR MRAZ"/>
    <property type="match status" value="1"/>
</dbReference>
<dbReference type="InterPro" id="IPR035644">
    <property type="entry name" value="MraZ_C"/>
</dbReference>
<dbReference type="InterPro" id="IPR035642">
    <property type="entry name" value="MraZ_N"/>
</dbReference>
<evidence type="ECO:0000256" key="1">
    <source>
        <dbReference type="ARBA" id="ARBA00013860"/>
    </source>
</evidence>
<dbReference type="NCBIfam" id="TIGR00242">
    <property type="entry name" value="division/cell wall cluster transcriptional repressor MraZ"/>
    <property type="match status" value="1"/>
</dbReference>
<dbReference type="InterPro" id="IPR007159">
    <property type="entry name" value="SpoVT-AbrB_dom"/>
</dbReference>
<dbReference type="GO" id="GO:0003700">
    <property type="term" value="F:DNA-binding transcription factor activity"/>
    <property type="evidence" value="ECO:0007669"/>
    <property type="project" value="InterPro"/>
</dbReference>
<proteinExistence type="inferred from homology"/>
<dbReference type="InterPro" id="IPR038619">
    <property type="entry name" value="MraZ_sf"/>
</dbReference>
<accession>A0A3B0YLE2</accession>
<dbReference type="AlphaFoldDB" id="A0A3B0YLE2"/>
<keyword evidence="5" id="KW-0238">DNA-binding</keyword>
<name>A0A3B0YLE2_9ZZZZ</name>
<dbReference type="GO" id="GO:0000976">
    <property type="term" value="F:transcription cis-regulatory region binding"/>
    <property type="evidence" value="ECO:0007669"/>
    <property type="project" value="TreeGrafter"/>
</dbReference>
<dbReference type="PANTHER" id="PTHR34701:SF1">
    <property type="entry name" value="TRANSCRIPTIONAL REGULATOR MRAZ"/>
    <property type="match status" value="1"/>
</dbReference>
<sequence length="149" mass="17021">MFRGGSTVKLDAKGRLALPTRYRGEISERYEGRLVVTVHDDGCLLLYPQPEWEQIEHRLINTPNLDRRTRDMQRMLVGYATEIEMDGNGRILLAPRLREFASLDKTVALVGVGKKFEIWNDETWMSIGSSWKGRAEENGMPSPLESLTL</sequence>
<keyword evidence="3" id="KW-0677">Repeat</keyword>
<evidence type="ECO:0000256" key="2">
    <source>
        <dbReference type="ARBA" id="ARBA00022490"/>
    </source>
</evidence>
<dbReference type="InterPro" id="IPR003444">
    <property type="entry name" value="MraZ"/>
</dbReference>
<dbReference type="CDD" id="cd16321">
    <property type="entry name" value="MraZ_C"/>
    <property type="match status" value="1"/>
</dbReference>
<organism evidence="8">
    <name type="scientific">hydrothermal vent metagenome</name>
    <dbReference type="NCBI Taxonomy" id="652676"/>
    <lineage>
        <taxon>unclassified sequences</taxon>
        <taxon>metagenomes</taxon>
        <taxon>ecological metagenomes</taxon>
    </lineage>
</organism>
<evidence type="ECO:0000256" key="3">
    <source>
        <dbReference type="ARBA" id="ARBA00022737"/>
    </source>
</evidence>
<gene>
    <name evidence="8" type="ORF">MNBD_GAMMA14-1033</name>
</gene>
<keyword evidence="8" id="KW-0131">Cell cycle</keyword>
<evidence type="ECO:0000259" key="7">
    <source>
        <dbReference type="PROSITE" id="PS51740"/>
    </source>
</evidence>
<keyword evidence="8" id="KW-0132">Cell division</keyword>
<dbReference type="InterPro" id="IPR037914">
    <property type="entry name" value="SpoVT-AbrB_sf"/>
</dbReference>
<evidence type="ECO:0000256" key="4">
    <source>
        <dbReference type="ARBA" id="ARBA00023015"/>
    </source>
</evidence>
<evidence type="ECO:0000256" key="5">
    <source>
        <dbReference type="ARBA" id="ARBA00023125"/>
    </source>
</evidence>
<dbReference type="CDD" id="cd16320">
    <property type="entry name" value="MraZ_N"/>
    <property type="match status" value="1"/>
</dbReference>
<dbReference type="EMBL" id="UOFM01000119">
    <property type="protein sequence ID" value="VAW75079.1"/>
    <property type="molecule type" value="Genomic_DNA"/>
</dbReference>
<dbReference type="SUPFAM" id="SSF89447">
    <property type="entry name" value="AbrB/MazE/MraZ-like"/>
    <property type="match status" value="1"/>
</dbReference>
<dbReference type="HAMAP" id="MF_01008">
    <property type="entry name" value="MraZ"/>
    <property type="match status" value="1"/>
</dbReference>
<dbReference type="Gene3D" id="3.40.1550.20">
    <property type="entry name" value="Transcriptional regulator MraZ domain"/>
    <property type="match status" value="1"/>
</dbReference>
<dbReference type="GO" id="GO:2000143">
    <property type="term" value="P:negative regulation of DNA-templated transcription initiation"/>
    <property type="evidence" value="ECO:0007669"/>
    <property type="project" value="TreeGrafter"/>
</dbReference>
<dbReference type="Pfam" id="PF02381">
    <property type="entry name" value="MraZ"/>
    <property type="match status" value="2"/>
</dbReference>
<dbReference type="PROSITE" id="PS51740">
    <property type="entry name" value="SPOVT_ABRB"/>
    <property type="match status" value="2"/>
</dbReference>
<keyword evidence="4" id="KW-0805">Transcription regulation</keyword>
<dbReference type="GO" id="GO:0051301">
    <property type="term" value="P:cell division"/>
    <property type="evidence" value="ECO:0007669"/>
    <property type="project" value="UniProtKB-KW"/>
</dbReference>
<dbReference type="InterPro" id="IPR020603">
    <property type="entry name" value="MraZ_dom"/>
</dbReference>
<keyword evidence="2" id="KW-0963">Cytoplasm</keyword>
<feature type="domain" description="SpoVT-AbrB" evidence="7">
    <location>
        <begin position="80"/>
        <end position="123"/>
    </location>
</feature>
<protein>
    <recommendedName>
        <fullName evidence="1">Transcriptional regulator MraZ</fullName>
    </recommendedName>
</protein>
<keyword evidence="6" id="KW-0804">Transcription</keyword>
<reference evidence="8" key="1">
    <citation type="submission" date="2018-06" db="EMBL/GenBank/DDBJ databases">
        <authorList>
            <person name="Zhirakovskaya E."/>
        </authorList>
    </citation>
    <scope>NUCLEOTIDE SEQUENCE</scope>
</reference>